<dbReference type="InterPro" id="IPR027417">
    <property type="entry name" value="P-loop_NTPase"/>
</dbReference>
<dbReference type="InterPro" id="IPR014001">
    <property type="entry name" value="Helicase_ATP-bd"/>
</dbReference>
<dbReference type="InterPro" id="IPR018973">
    <property type="entry name" value="MZB"/>
</dbReference>
<dbReference type="Pfam" id="PF22982">
    <property type="entry name" value="WHD_HRQ1"/>
    <property type="match status" value="1"/>
</dbReference>
<dbReference type="InterPro" id="IPR011545">
    <property type="entry name" value="DEAD/DEAH_box_helicase_dom"/>
</dbReference>
<keyword evidence="1" id="KW-0547">Nucleotide-binding</keyword>
<dbReference type="SUPFAM" id="SSF52540">
    <property type="entry name" value="P-loop containing nucleoside triphosphate hydrolases"/>
    <property type="match status" value="1"/>
</dbReference>
<protein>
    <submittedName>
        <fullName evidence="5">Helicase</fullName>
    </submittedName>
</protein>
<dbReference type="SMART" id="SM00487">
    <property type="entry name" value="DEXDc"/>
    <property type="match status" value="1"/>
</dbReference>
<dbReference type="PANTHER" id="PTHR47957:SF3">
    <property type="entry name" value="ATP-DEPENDENT HELICASE HRQ1"/>
    <property type="match status" value="1"/>
</dbReference>
<gene>
    <name evidence="5" type="ORF">GCM10011333_00100</name>
</gene>
<reference evidence="5" key="1">
    <citation type="journal article" date="2014" name="Int. J. Syst. Evol. Microbiol.">
        <title>Complete genome sequence of Corynebacterium casei LMG S-19264T (=DSM 44701T), isolated from a smear-ripened cheese.</title>
        <authorList>
            <consortium name="US DOE Joint Genome Institute (JGI-PGF)"/>
            <person name="Walter F."/>
            <person name="Albersmeier A."/>
            <person name="Kalinowski J."/>
            <person name="Ruckert C."/>
        </authorList>
    </citation>
    <scope>NUCLEOTIDE SEQUENCE</scope>
    <source>
        <strain evidence="5">CGMCC 1.12785</strain>
    </source>
</reference>
<dbReference type="PROSITE" id="PS51192">
    <property type="entry name" value="HELICASE_ATP_BIND_1"/>
    <property type="match status" value="1"/>
</dbReference>
<evidence type="ECO:0000256" key="1">
    <source>
        <dbReference type="ARBA" id="ARBA00022741"/>
    </source>
</evidence>
<keyword evidence="5" id="KW-0347">Helicase</keyword>
<dbReference type="PROSITE" id="PS51194">
    <property type="entry name" value="HELICASE_CTER"/>
    <property type="match status" value="1"/>
</dbReference>
<dbReference type="GO" id="GO:0043138">
    <property type="term" value="F:3'-5' DNA helicase activity"/>
    <property type="evidence" value="ECO:0007669"/>
    <property type="project" value="TreeGrafter"/>
</dbReference>
<feature type="domain" description="Helicase C-terminal" evidence="4">
    <location>
        <begin position="289"/>
        <end position="446"/>
    </location>
</feature>
<keyword evidence="6" id="KW-1185">Reference proteome</keyword>
<reference evidence="5" key="2">
    <citation type="submission" date="2020-09" db="EMBL/GenBank/DDBJ databases">
        <authorList>
            <person name="Sun Q."/>
            <person name="Zhou Y."/>
        </authorList>
    </citation>
    <scope>NUCLEOTIDE SEQUENCE</scope>
    <source>
        <strain evidence="5">CGMCC 1.12785</strain>
    </source>
</reference>
<evidence type="ECO:0000259" key="3">
    <source>
        <dbReference type="PROSITE" id="PS51192"/>
    </source>
</evidence>
<dbReference type="CDD" id="cd18797">
    <property type="entry name" value="SF2_C_Hrq"/>
    <property type="match status" value="1"/>
</dbReference>
<name>A0A8J2TUP2_9MICO</name>
<dbReference type="Gene3D" id="3.40.50.300">
    <property type="entry name" value="P-loop containing nucleotide triphosphate hydrolases"/>
    <property type="match status" value="2"/>
</dbReference>
<dbReference type="GO" id="GO:0006289">
    <property type="term" value="P:nucleotide-excision repair"/>
    <property type="evidence" value="ECO:0007669"/>
    <property type="project" value="TreeGrafter"/>
</dbReference>
<evidence type="ECO:0000313" key="6">
    <source>
        <dbReference type="Proteomes" id="UP000616114"/>
    </source>
</evidence>
<dbReference type="RefSeq" id="WP_229744820.1">
    <property type="nucleotide sequence ID" value="NZ_BMFY01000001.1"/>
</dbReference>
<dbReference type="GO" id="GO:0005524">
    <property type="term" value="F:ATP binding"/>
    <property type="evidence" value="ECO:0007669"/>
    <property type="project" value="UniProtKB-KW"/>
</dbReference>
<keyword evidence="5" id="KW-0378">Hydrolase</keyword>
<evidence type="ECO:0000256" key="2">
    <source>
        <dbReference type="ARBA" id="ARBA00022840"/>
    </source>
</evidence>
<proteinExistence type="predicted"/>
<evidence type="ECO:0000313" key="5">
    <source>
        <dbReference type="EMBL" id="GGA01633.1"/>
    </source>
</evidence>
<dbReference type="NCBIfam" id="TIGR03817">
    <property type="entry name" value="DECH_helic"/>
    <property type="match status" value="1"/>
</dbReference>
<dbReference type="InterPro" id="IPR055227">
    <property type="entry name" value="HRQ1_WHD"/>
</dbReference>
<sequence length="780" mass="83384">MPTADALLDVIGGFGAREDRIRHIRRLPARAARTAPWPAEVHPEVRRVFEEAGMPQLWSHQAQAAGHAFGGRHTVIATGTASGKSAGFLLPSLSSIMRGLDAPDGRGATVLYLAPTKALAADQLSTLEGLRLRGLRAARLDGDASQEDREWIRKHANYVLTNPDILHSSVLPGHARWSALLRRCTHVIVDECHHYRGMFGSHVALVLRRLLRLLGHYGATPVVLGASATIAEPAESFSRLIGADCEAVTEDGSPRPAGAFVLWEPPQLPGLGEHGAPARRGVIGEAASALTDLICAGARSIAFVRSRGGAEAIADMTRRLLADVDADLTPRVAAYRGGYLPEERRLVEEALRSGRLLGVASTNALELGIDISGLDTVIIGGWPGTRASLWQQAGRAGRGGGRAADGEWAAVLIARDDPLDTYLVHHPGAIFDAPVEACVFDPGNPHVQAGHLLAAAEELPLTEEAIASFGPHARILVDTLTERGFLRRRPAGWFWTKRERASALTSIRSSGGTIRLVESDTGTLIGTVDEAAAHAQAHAGAVYVHQGRTYLVDELDLDGKAALLTRGYPDFTTQARNVTDIRIARTEWTRRWDSGVSLHFGAVEVSDQVVSFQRRQLVSNQLLSEEPLELPARELLTRAVWWTLPEHVLETAGIDAADVPGAVHAAEHAAIGILPLFATCDRWDIGGVSTARHADTGQATIFIYDGHPGGAGFAEHGAGHAPQWLQATAEAIEACECVSGCPSCVQSPKCGNGNEPLDKDAALALLRTMLSGHRLPPPQQ</sequence>
<dbReference type="GO" id="GO:0036297">
    <property type="term" value="P:interstrand cross-link repair"/>
    <property type="evidence" value="ECO:0007669"/>
    <property type="project" value="TreeGrafter"/>
</dbReference>
<feature type="domain" description="Helicase ATP-binding" evidence="3">
    <location>
        <begin position="65"/>
        <end position="248"/>
    </location>
</feature>
<comment type="caution">
    <text evidence="5">The sequence shown here is derived from an EMBL/GenBank/DDBJ whole genome shotgun (WGS) entry which is preliminary data.</text>
</comment>
<dbReference type="AlphaFoldDB" id="A0A8J2TUP2"/>
<dbReference type="InterPro" id="IPR001650">
    <property type="entry name" value="Helicase_C-like"/>
</dbReference>
<dbReference type="Pfam" id="PF09369">
    <property type="entry name" value="MZB"/>
    <property type="match status" value="1"/>
</dbReference>
<organism evidence="5 6">
    <name type="scientific">Sediminivirga luteola</name>
    <dbReference type="NCBI Taxonomy" id="1774748"/>
    <lineage>
        <taxon>Bacteria</taxon>
        <taxon>Bacillati</taxon>
        <taxon>Actinomycetota</taxon>
        <taxon>Actinomycetes</taxon>
        <taxon>Micrococcales</taxon>
        <taxon>Brevibacteriaceae</taxon>
        <taxon>Sediminivirga</taxon>
    </lineage>
</organism>
<dbReference type="PANTHER" id="PTHR47957">
    <property type="entry name" value="ATP-DEPENDENT HELICASE HRQ1"/>
    <property type="match status" value="1"/>
</dbReference>
<dbReference type="SMART" id="SM00490">
    <property type="entry name" value="HELICc"/>
    <property type="match status" value="1"/>
</dbReference>
<dbReference type="Proteomes" id="UP000616114">
    <property type="component" value="Unassembled WGS sequence"/>
</dbReference>
<evidence type="ECO:0000259" key="4">
    <source>
        <dbReference type="PROSITE" id="PS51194"/>
    </source>
</evidence>
<dbReference type="Pfam" id="PF00271">
    <property type="entry name" value="Helicase_C"/>
    <property type="match status" value="1"/>
</dbReference>
<keyword evidence="2" id="KW-0067">ATP-binding</keyword>
<accession>A0A8J2TUP2</accession>
<dbReference type="EMBL" id="BMFY01000001">
    <property type="protein sequence ID" value="GGA01633.1"/>
    <property type="molecule type" value="Genomic_DNA"/>
</dbReference>
<dbReference type="GO" id="GO:0003676">
    <property type="term" value="F:nucleic acid binding"/>
    <property type="evidence" value="ECO:0007669"/>
    <property type="project" value="InterPro"/>
</dbReference>
<dbReference type="Pfam" id="PF00270">
    <property type="entry name" value="DEAD"/>
    <property type="match status" value="1"/>
</dbReference>
<dbReference type="InterPro" id="IPR022307">
    <property type="entry name" value="Helicase_put_actinobac"/>
</dbReference>